<evidence type="ECO:0000256" key="1">
    <source>
        <dbReference type="ARBA" id="ARBA00004429"/>
    </source>
</evidence>
<dbReference type="InterPro" id="IPR016024">
    <property type="entry name" value="ARM-type_fold"/>
</dbReference>
<dbReference type="InterPro" id="IPR017779">
    <property type="entry name" value="ABC_UrtB_bac"/>
</dbReference>
<sequence>MPKALWCLFFGLLLLPFSAQASDADYFIAAKANEQARLLQDWAAQPDPARLELLTQLQQGRLSATDSRKLRLNNRLRGLVNNALASHQLLSNDAQVRLAAAQQLQKSAQPAQVAFLDRRFASEADAAVHAALGLALANLQLVAGDPAVRLAAVRLLGETGDPMARTRLEALLEAGVESDSKVRTAAETSLAQVKRKLLIGELLGQAFSGLSLGSILLLAALGLAITFGLLGVINMAHGEMLMLGAYATYVVQVVLQRYAPSAIEFYPLIALPVAFCVSAGVGMLLERTVIRHLYGRPLETLLATWGISLILIQAIRLLFGAQNVEVANPGWLSGGIQVLPNLVLPYSRLVIIGFALFVVLLTWLLLNRTRLGLNVRAVTQNRNMAACCGVPTGRVDMLAFGLGSGIAGLGGVALSQVGNVGPDLGQSYIIDSFLVVVLGGVGQLAGSLWAAFGLGIANKLLEPQIGAVLGKILILALIILFIQKRPQGLFALKGRVID</sequence>
<keyword evidence="4 9" id="KW-0812">Transmembrane</keyword>
<evidence type="ECO:0000256" key="10">
    <source>
        <dbReference type="SAM" id="SignalP"/>
    </source>
</evidence>
<reference evidence="11 12" key="1">
    <citation type="submission" date="2020-08" db="EMBL/GenBank/DDBJ databases">
        <title>Description of novel Pseudomonas species.</title>
        <authorList>
            <person name="Duman M."/>
            <person name="Mulet M."/>
            <person name="Altun S."/>
            <person name="Saticioglu I.B."/>
            <person name="Lalucat J."/>
            <person name="Garcia-Valdes E."/>
        </authorList>
    </citation>
    <scope>NUCLEOTIDE SEQUENCE [LARGE SCALE GENOMIC DNA]</scope>
    <source>
        <strain evidence="11 12">P66</strain>
    </source>
</reference>
<comment type="subcellular location">
    <subcellularLocation>
        <location evidence="1">Cell inner membrane</location>
        <topology evidence="1">Multi-pass membrane protein</topology>
    </subcellularLocation>
</comment>
<feature type="chain" id="PRO_5046975497" evidence="10">
    <location>
        <begin position="22"/>
        <end position="498"/>
    </location>
</feature>
<comment type="similarity">
    <text evidence="8">Belongs to the binding-protein-dependent transport system permease family. LivHM subfamily.</text>
</comment>
<keyword evidence="10" id="KW-0732">Signal</keyword>
<dbReference type="SUPFAM" id="SSF48371">
    <property type="entry name" value="ARM repeat"/>
    <property type="match status" value="1"/>
</dbReference>
<evidence type="ECO:0000313" key="12">
    <source>
        <dbReference type="Proteomes" id="UP000745663"/>
    </source>
</evidence>
<evidence type="ECO:0000256" key="8">
    <source>
        <dbReference type="ARBA" id="ARBA00037998"/>
    </source>
</evidence>
<dbReference type="EMBL" id="JACOPV010000020">
    <property type="protein sequence ID" value="MBM5460977.1"/>
    <property type="molecule type" value="Genomic_DNA"/>
</dbReference>
<dbReference type="CDD" id="cd06582">
    <property type="entry name" value="TM_PBP1_LivH_like"/>
    <property type="match status" value="1"/>
</dbReference>
<keyword evidence="2" id="KW-0813">Transport</keyword>
<keyword evidence="5" id="KW-0029">Amino-acid transport</keyword>
<feature type="transmembrane region" description="Helical" evidence="9">
    <location>
        <begin position="297"/>
        <end position="319"/>
    </location>
</feature>
<feature type="signal peptide" evidence="10">
    <location>
        <begin position="1"/>
        <end position="21"/>
    </location>
</feature>
<evidence type="ECO:0000256" key="4">
    <source>
        <dbReference type="ARBA" id="ARBA00022692"/>
    </source>
</evidence>
<keyword evidence="6 9" id="KW-1133">Transmembrane helix</keyword>
<dbReference type="Gene3D" id="1.25.10.10">
    <property type="entry name" value="Leucine-rich Repeat Variant"/>
    <property type="match status" value="1"/>
</dbReference>
<feature type="transmembrane region" description="Helical" evidence="9">
    <location>
        <begin position="265"/>
        <end position="285"/>
    </location>
</feature>
<feature type="transmembrane region" description="Helical" evidence="9">
    <location>
        <begin position="212"/>
        <end position="233"/>
    </location>
</feature>
<organism evidence="11 12">
    <name type="scientific">Pseudomonas arcuscaelestis</name>
    <dbReference type="NCBI Taxonomy" id="2710591"/>
    <lineage>
        <taxon>Bacteria</taxon>
        <taxon>Pseudomonadati</taxon>
        <taxon>Pseudomonadota</taxon>
        <taxon>Gammaproteobacteria</taxon>
        <taxon>Pseudomonadales</taxon>
        <taxon>Pseudomonadaceae</taxon>
        <taxon>Pseudomonas</taxon>
    </lineage>
</organism>
<dbReference type="InterPro" id="IPR052157">
    <property type="entry name" value="BCAA_transport_permease"/>
</dbReference>
<dbReference type="InterPro" id="IPR001851">
    <property type="entry name" value="ABC_transp_permease"/>
</dbReference>
<feature type="transmembrane region" description="Helical" evidence="9">
    <location>
        <begin position="464"/>
        <end position="482"/>
    </location>
</feature>
<accession>A0ABS2C523</accession>
<evidence type="ECO:0000256" key="9">
    <source>
        <dbReference type="SAM" id="Phobius"/>
    </source>
</evidence>
<evidence type="ECO:0000256" key="6">
    <source>
        <dbReference type="ARBA" id="ARBA00022989"/>
    </source>
</evidence>
<evidence type="ECO:0000256" key="5">
    <source>
        <dbReference type="ARBA" id="ARBA00022970"/>
    </source>
</evidence>
<dbReference type="Proteomes" id="UP000745663">
    <property type="component" value="Unassembled WGS sequence"/>
</dbReference>
<feature type="transmembrane region" description="Helical" evidence="9">
    <location>
        <begin position="240"/>
        <end position="259"/>
    </location>
</feature>
<evidence type="ECO:0000313" key="11">
    <source>
        <dbReference type="EMBL" id="MBM5460977.1"/>
    </source>
</evidence>
<dbReference type="NCBIfam" id="TIGR03409">
    <property type="entry name" value="urea_trans_UrtB"/>
    <property type="match status" value="1"/>
</dbReference>
<name>A0ABS2C523_9PSED</name>
<gene>
    <name evidence="11" type="primary">urtB</name>
    <name evidence="11" type="ORF">H8F21_25775</name>
</gene>
<dbReference type="InterPro" id="IPR011989">
    <property type="entry name" value="ARM-like"/>
</dbReference>
<feature type="transmembrane region" description="Helical" evidence="9">
    <location>
        <begin position="346"/>
        <end position="366"/>
    </location>
</feature>
<dbReference type="RefSeq" id="WP_203478862.1">
    <property type="nucleotide sequence ID" value="NZ_JACOPV010000020.1"/>
</dbReference>
<dbReference type="Pfam" id="PF02653">
    <property type="entry name" value="BPD_transp_2"/>
    <property type="match status" value="1"/>
</dbReference>
<proteinExistence type="inferred from homology"/>
<keyword evidence="7 9" id="KW-0472">Membrane</keyword>
<evidence type="ECO:0000256" key="2">
    <source>
        <dbReference type="ARBA" id="ARBA00022448"/>
    </source>
</evidence>
<feature type="transmembrane region" description="Helical" evidence="9">
    <location>
        <begin position="433"/>
        <end position="452"/>
    </location>
</feature>
<evidence type="ECO:0000256" key="7">
    <source>
        <dbReference type="ARBA" id="ARBA00023136"/>
    </source>
</evidence>
<comment type="caution">
    <text evidence="11">The sequence shown here is derived from an EMBL/GenBank/DDBJ whole genome shotgun (WGS) entry which is preliminary data.</text>
</comment>
<evidence type="ECO:0000256" key="3">
    <source>
        <dbReference type="ARBA" id="ARBA00022475"/>
    </source>
</evidence>
<dbReference type="PANTHER" id="PTHR11795:SF447">
    <property type="entry name" value="ABC TRANSPORTER PERMEASE PROTEIN"/>
    <property type="match status" value="1"/>
</dbReference>
<keyword evidence="3" id="KW-1003">Cell membrane</keyword>
<dbReference type="PANTHER" id="PTHR11795">
    <property type="entry name" value="BRANCHED-CHAIN AMINO ACID TRANSPORT SYSTEM PERMEASE PROTEIN LIVH"/>
    <property type="match status" value="1"/>
</dbReference>
<keyword evidence="12" id="KW-1185">Reference proteome</keyword>
<protein>
    <submittedName>
        <fullName evidence="11">Urea ABC transporter permease subunit UrtB</fullName>
    </submittedName>
</protein>